<accession>A0ABZ1T909</accession>
<evidence type="ECO:0000256" key="4">
    <source>
        <dbReference type="SAM" id="MobiDB-lite"/>
    </source>
</evidence>
<dbReference type="Pfam" id="PF00668">
    <property type="entry name" value="Condensation"/>
    <property type="match status" value="3"/>
</dbReference>
<name>A0ABZ1T909_STRVG</name>
<proteinExistence type="predicted"/>
<dbReference type="Gene3D" id="2.30.38.10">
    <property type="entry name" value="Luciferase, Domain 3"/>
    <property type="match status" value="1"/>
</dbReference>
<dbReference type="Gene3D" id="3.30.300.30">
    <property type="match status" value="2"/>
</dbReference>
<keyword evidence="2" id="KW-0596">Phosphopantetheine</keyword>
<dbReference type="InterPro" id="IPR006162">
    <property type="entry name" value="Ppantetheine_attach_site"/>
</dbReference>
<dbReference type="InterPro" id="IPR010071">
    <property type="entry name" value="AA_adenyl_dom"/>
</dbReference>
<dbReference type="SUPFAM" id="SSF52777">
    <property type="entry name" value="CoA-dependent acyltransferases"/>
    <property type="match status" value="6"/>
</dbReference>
<evidence type="ECO:0000256" key="3">
    <source>
        <dbReference type="ARBA" id="ARBA00022553"/>
    </source>
</evidence>
<dbReference type="InterPro" id="IPR001242">
    <property type="entry name" value="Condensation_dom"/>
</dbReference>
<dbReference type="EMBL" id="CP108090">
    <property type="protein sequence ID" value="WUQ11863.1"/>
    <property type="molecule type" value="Genomic_DNA"/>
</dbReference>
<dbReference type="Gene3D" id="3.30.559.30">
    <property type="entry name" value="Nonribosomal peptide synthetase, condensation domain"/>
    <property type="match status" value="3"/>
</dbReference>
<dbReference type="InterPro" id="IPR009081">
    <property type="entry name" value="PP-bd_ACP"/>
</dbReference>
<dbReference type="InterPro" id="IPR000873">
    <property type="entry name" value="AMP-dep_synth/lig_dom"/>
</dbReference>
<dbReference type="InterPro" id="IPR020806">
    <property type="entry name" value="PKS_PP-bd"/>
</dbReference>
<dbReference type="Proteomes" id="UP001432039">
    <property type="component" value="Chromosome"/>
</dbReference>
<feature type="domain" description="Carrier" evidence="5">
    <location>
        <begin position="555"/>
        <end position="632"/>
    </location>
</feature>
<feature type="region of interest" description="Disordered" evidence="4">
    <location>
        <begin position="2159"/>
        <end position="2211"/>
    </location>
</feature>
<dbReference type="RefSeq" id="WP_328961289.1">
    <property type="nucleotide sequence ID" value="NZ_CP108090.1"/>
</dbReference>
<evidence type="ECO:0000259" key="5">
    <source>
        <dbReference type="PROSITE" id="PS50075"/>
    </source>
</evidence>
<dbReference type="PROSITE" id="PS00455">
    <property type="entry name" value="AMP_BINDING"/>
    <property type="match status" value="1"/>
</dbReference>
<sequence length="2211" mass="238004">MIPLSFAQQRLWIIGQLAGPSAAYNMPLTMRLSGALDRQALVAALGDVVGRHESLRTVFPVIDGEPVQHIVPADEVTLPLAWTDTDEEQVTDLAVQAAGHLFDLATEIPLRAHAFRTGPDEHVLMLLVHHIACDGWSLGPLGKDLATAYAARTAGTAPTWTELPVQYADYTLWQRDLLGSENDPTSTVARQSAFWRDALAALPVELDLPFDRPRSATAAQHGGQVPITVDADVHTRVTELARQTGVTPFMVVQAALAVLLSRVGGGTDIPLGTPVAGRTEEALRDLVGFFLNTLVLRTDVSGEPTFAQLLTRVRETDLAAFENQDLPFERLVEIIAPPRTAARHPLFQVMLSFNTNTEAAFGLPGLKTGEFDLPGSETAKFDLNFEFEERFGPQGQPTGIKGFLEYATDLFDHHTVQALAEQLDHLLGELTADPDRPIDLTDHQARPGGFRSELGEVEAVLAGYPGIAEATIVAREDIPGDKRLVGYVIPGPGLDPEATVRLPATLREHAAGLLPTHLVPAAVVVLERLPLTDHGKLDREALPAPDQDAVAARRAPTTVQEEILCAAFAKVLNLELSTVGIDDNFFLLGGHSLLATRLVALIRSLLGVELGIRTLFASPTIAALAKALAGAGPSRPALVTVDRPEPLPLSSAQQRLWFLHELEGPSATYNIPAAIRLSGVIDTGALDAALRDVLGRHEVLRTLFPSVEGRPYQRVVPVEELGEVLTVVPAALVGPSGLTASISEAEGHCFDLSAEVPFRAWLFEAGADEHVLVLLMHHIAGDGWSLVPLVRDFSAAYTARLADQEPGWAPLPVQYADYTLWQRELLGGAQDPESLLNKQLAHWRRALADIPEELALPVDRARPAVATHRGGSATLEIPALLHARVTELARDEGATVFMVLQATLAVLLSRLGAGQDIVIGTPTAGRTDTALDDLVGFFVNTLVLRTDVSGGPSFGELIGRVREQTLDALAHQDVPFERLVEELAPVRSLARHPLVQVMLALQNNADPVLRLPGLRTSFLPDEGTLAKFDLSFDLREHFDEHGRPAGMTGGISYAVDLFDQASIEQLAERFTRVLDTLATGPDQRVDQVPVLSAAEQEKVLHTWNDTSRSVPPTTLPVLFQDQAARTPEATAVVFDGTTLTYGELNTRANRLAHHLIEHGVGPEDIVGMALPRSIDLLVAMLGVLKAGAAYLPIDTEYPKERVRFMIEDAKPSYVVTLQATAAWLPADAPLLVLDDAATQEELTAHPAWSHDPTDSERTGPLTPAHPAYVIYTSGSTGTPKGVAVPHHSITNFITVHRESVFACAADLSDGRPLRVALTTSISFDAVWDQLSCLLEGHELHVVSTEVLSDLGLLATWLDAHDVDFLELTPTHMAAAVSAGLFDNGRRTPALLVVGGEAVPDSLWEWLGSLGGGTRSFSFYGPTECTVYQVFAEPRSTPRPILGGPTFNMRVFVLDDGLEPVAPGVTGELYVAGAGLARGYLNRPALTAERFVACPFGAPGERMYRTGDLARWRADGTLEFAGRADDQVKIRGFRIEIGEIEAVLARYPGIARAVAVVREDIPGDKRLVGYVVPAPGQSPEQIAQLPGLLRRHAAGPLPGYMVPAAVVVLDRLPLTANGKLDRKALPVPDYAVASTHRAPTTVREEMLCAAFAEVLGLPAVGVDDHFFELGGHSLLATRLVARIRTLLGVELGIRTLFEAPTVAALAGALVEAGPSRPALVAGVRPESLPLSFAQQRLWIIGQLAGPSTAYNMPLVLRLSGPLDRRALAAALADVVGRHESLRTVFPVIDGEPVQQILPADAVTLPLTWTDTDDEQVTDLVIQATGHVFDLAGDIPLRAQIFGIGPDEHVLVLLLHHIACDGWSVGPLGDDLATAYTARLAGAAPAWTELPVQYADYALWQRDLLGSENDPAGTAARQSAFWRDALAALPVELDLPFDRPRPATPARHGARVPVTIDAEVHTRVTELARRTGVTPFMVVQAALAVLLSRLTGDTDIPLGTPVAGRTEEVLHDLVGVFLNTLVLRTDVSGDPTFTELLTRVRETDLAAFENQDLPLEHLVEIVAPPRTAARHPLFQVMLSFDTNTEASFDLPGLHVGAFEIPEHESPKFDLNFLLRGSYEPDGRPTGITGIIAYATDLFDHHTVQNWAERLSLLVAELTSDPDRPIGTVEVPEPAGRNANPDRSATRPALGPGRRRVVARPGPSLDQPLGGSAD</sequence>
<dbReference type="SUPFAM" id="SSF47336">
    <property type="entry name" value="ACP-like"/>
    <property type="match status" value="2"/>
</dbReference>
<comment type="cofactor">
    <cofactor evidence="1">
        <name>pantetheine 4'-phosphate</name>
        <dbReference type="ChEBI" id="CHEBI:47942"/>
    </cofactor>
</comment>
<dbReference type="PANTHER" id="PTHR45527">
    <property type="entry name" value="NONRIBOSOMAL PEPTIDE SYNTHETASE"/>
    <property type="match status" value="1"/>
</dbReference>
<dbReference type="CDD" id="cd19540">
    <property type="entry name" value="LCL_NRPS-like"/>
    <property type="match status" value="3"/>
</dbReference>
<dbReference type="SMART" id="SM00823">
    <property type="entry name" value="PKS_PP"/>
    <property type="match status" value="2"/>
</dbReference>
<dbReference type="PROSITE" id="PS00012">
    <property type="entry name" value="PHOSPHOPANTETHEINE"/>
    <property type="match status" value="2"/>
</dbReference>
<reference evidence="6" key="1">
    <citation type="submission" date="2022-10" db="EMBL/GenBank/DDBJ databases">
        <title>The complete genomes of actinobacterial strains from the NBC collection.</title>
        <authorList>
            <person name="Joergensen T.S."/>
            <person name="Alvarez Arevalo M."/>
            <person name="Sterndorff E.B."/>
            <person name="Faurdal D."/>
            <person name="Vuksanovic O."/>
            <person name="Mourched A.-S."/>
            <person name="Charusanti P."/>
            <person name="Shaw S."/>
            <person name="Blin K."/>
            <person name="Weber T."/>
        </authorList>
    </citation>
    <scope>NUCLEOTIDE SEQUENCE</scope>
    <source>
        <strain evidence="6">NBC_00248</strain>
    </source>
</reference>
<feature type="domain" description="Carrier" evidence="5">
    <location>
        <begin position="1637"/>
        <end position="1712"/>
    </location>
</feature>
<dbReference type="InterPro" id="IPR036736">
    <property type="entry name" value="ACP-like_sf"/>
</dbReference>
<evidence type="ECO:0000313" key="7">
    <source>
        <dbReference type="Proteomes" id="UP001432039"/>
    </source>
</evidence>
<evidence type="ECO:0000256" key="2">
    <source>
        <dbReference type="ARBA" id="ARBA00022450"/>
    </source>
</evidence>
<dbReference type="InterPro" id="IPR023213">
    <property type="entry name" value="CAT-like_dom_sf"/>
</dbReference>
<dbReference type="Pfam" id="PF00550">
    <property type="entry name" value="PP-binding"/>
    <property type="match status" value="2"/>
</dbReference>
<dbReference type="InterPro" id="IPR045851">
    <property type="entry name" value="AMP-bd_C_sf"/>
</dbReference>
<organism evidence="6 7">
    <name type="scientific">Streptomyces virginiae</name>
    <name type="common">Streptomyces cinnamonensis</name>
    <dbReference type="NCBI Taxonomy" id="1961"/>
    <lineage>
        <taxon>Bacteria</taxon>
        <taxon>Bacillati</taxon>
        <taxon>Actinomycetota</taxon>
        <taxon>Actinomycetes</taxon>
        <taxon>Kitasatosporales</taxon>
        <taxon>Streptomycetaceae</taxon>
        <taxon>Streptomyces</taxon>
    </lineage>
</organism>
<protein>
    <submittedName>
        <fullName evidence="6">Amino acid adenylation domain-containing protein</fullName>
    </submittedName>
</protein>
<dbReference type="Pfam" id="PF00501">
    <property type="entry name" value="AMP-binding"/>
    <property type="match status" value="1"/>
</dbReference>
<evidence type="ECO:0000256" key="1">
    <source>
        <dbReference type="ARBA" id="ARBA00001957"/>
    </source>
</evidence>
<dbReference type="NCBIfam" id="TIGR01733">
    <property type="entry name" value="AA-adenyl-dom"/>
    <property type="match status" value="1"/>
</dbReference>
<dbReference type="InterPro" id="IPR025110">
    <property type="entry name" value="AMP-bd_C"/>
</dbReference>
<dbReference type="PROSITE" id="PS50075">
    <property type="entry name" value="CARRIER"/>
    <property type="match status" value="2"/>
</dbReference>
<dbReference type="Gene3D" id="3.30.559.10">
    <property type="entry name" value="Chloramphenicol acetyltransferase-like domain"/>
    <property type="match status" value="3"/>
</dbReference>
<gene>
    <name evidence="6" type="ORF">OG517_10675</name>
</gene>
<dbReference type="InterPro" id="IPR020845">
    <property type="entry name" value="AMP-binding_CS"/>
</dbReference>
<dbReference type="PANTHER" id="PTHR45527:SF1">
    <property type="entry name" value="FATTY ACID SYNTHASE"/>
    <property type="match status" value="1"/>
</dbReference>
<dbReference type="Gene3D" id="3.40.50.980">
    <property type="match status" value="2"/>
</dbReference>
<keyword evidence="3" id="KW-0597">Phosphoprotein</keyword>
<evidence type="ECO:0000313" key="6">
    <source>
        <dbReference type="EMBL" id="WUQ11863.1"/>
    </source>
</evidence>
<dbReference type="Gene3D" id="1.10.1200.10">
    <property type="entry name" value="ACP-like"/>
    <property type="match status" value="2"/>
</dbReference>
<dbReference type="CDD" id="cd05930">
    <property type="entry name" value="A_NRPS"/>
    <property type="match status" value="1"/>
</dbReference>
<keyword evidence="7" id="KW-1185">Reference proteome</keyword>
<dbReference type="SUPFAM" id="SSF56801">
    <property type="entry name" value="Acetyl-CoA synthetase-like"/>
    <property type="match status" value="2"/>
</dbReference>
<dbReference type="Pfam" id="PF13193">
    <property type="entry name" value="AMP-binding_C"/>
    <property type="match status" value="2"/>
</dbReference>